<dbReference type="InterPro" id="IPR036874">
    <property type="entry name" value="Carbonic_anhydrase_sf"/>
</dbReference>
<proteinExistence type="inferred from homology"/>
<reference evidence="6 7" key="1">
    <citation type="submission" date="2019-06" db="EMBL/GenBank/DDBJ databases">
        <authorList>
            <person name="Broberg M."/>
        </authorList>
    </citation>
    <scope>NUCLEOTIDE SEQUENCE [LARGE SCALE GENOMIC DNA]</scope>
</reference>
<dbReference type="PANTHER" id="PTHR43175:SF3">
    <property type="entry name" value="CARBON DISULFIDE HYDROLASE"/>
    <property type="match status" value="1"/>
</dbReference>
<dbReference type="EMBL" id="CABFNS010000798">
    <property type="protein sequence ID" value="VUC29126.1"/>
    <property type="molecule type" value="Genomic_DNA"/>
</dbReference>
<dbReference type="Gene3D" id="3.40.1050.10">
    <property type="entry name" value="Carbonic anhydrase"/>
    <property type="match status" value="1"/>
</dbReference>
<comment type="caution">
    <text evidence="6">The sequence shown here is derived from an EMBL/GenBank/DDBJ whole genome shotgun (WGS) entry which is preliminary data.</text>
</comment>
<evidence type="ECO:0000256" key="3">
    <source>
        <dbReference type="ARBA" id="ARBA00022723"/>
    </source>
</evidence>
<comment type="cofactor">
    <cofactor evidence="1">
        <name>Zn(2+)</name>
        <dbReference type="ChEBI" id="CHEBI:29105"/>
    </cofactor>
</comment>
<evidence type="ECO:0000256" key="4">
    <source>
        <dbReference type="ARBA" id="ARBA00022833"/>
    </source>
</evidence>
<dbReference type="SUPFAM" id="SSF53056">
    <property type="entry name" value="beta-carbonic anhydrase, cab"/>
    <property type="match status" value="1"/>
</dbReference>
<evidence type="ECO:0000313" key="7">
    <source>
        <dbReference type="Proteomes" id="UP000766486"/>
    </source>
</evidence>
<sequence>MSSKWDELLERNRVYAETKHHPKTFFGEGPVAVPSIFIFACLDMRASVEEFLDVKPDALTKVVMAEALIVRNLGGRAKSGLHALLFLEEITQGQALKEVIVLHHTNCGCSINTTADIQKGLKSKYPQNTDEIEQLDFGTYIGGDLENHNRVVREDIKFLQDSPLLRDELKAHIRGYVFDIKTGKLTLVPQ</sequence>
<evidence type="ECO:0000256" key="1">
    <source>
        <dbReference type="ARBA" id="ARBA00001947"/>
    </source>
</evidence>
<dbReference type="Pfam" id="PF00484">
    <property type="entry name" value="Pro_CA"/>
    <property type="match status" value="1"/>
</dbReference>
<dbReference type="SMART" id="SM00947">
    <property type="entry name" value="Pro_CA"/>
    <property type="match status" value="1"/>
</dbReference>
<keyword evidence="7" id="KW-1185">Reference proteome</keyword>
<evidence type="ECO:0000256" key="2">
    <source>
        <dbReference type="ARBA" id="ARBA00006217"/>
    </source>
</evidence>
<evidence type="ECO:0000313" key="6">
    <source>
        <dbReference type="EMBL" id="VUC29126.1"/>
    </source>
</evidence>
<accession>A0ABY6UET4</accession>
<protein>
    <recommendedName>
        <fullName evidence="5">Carbonic anhydrase</fullName>
        <ecNumber evidence="5">4.2.1.1</ecNumber>
    </recommendedName>
    <alternativeName>
        <fullName evidence="5">Carbonate dehydratase</fullName>
    </alternativeName>
</protein>
<dbReference type="InterPro" id="IPR001765">
    <property type="entry name" value="Carbonic_anhydrase"/>
</dbReference>
<keyword evidence="3" id="KW-0479">Metal-binding</keyword>
<comment type="catalytic activity">
    <reaction evidence="5">
        <text>hydrogencarbonate + H(+) = CO2 + H2O</text>
        <dbReference type="Rhea" id="RHEA:10748"/>
        <dbReference type="ChEBI" id="CHEBI:15377"/>
        <dbReference type="ChEBI" id="CHEBI:15378"/>
        <dbReference type="ChEBI" id="CHEBI:16526"/>
        <dbReference type="ChEBI" id="CHEBI:17544"/>
        <dbReference type="EC" id="4.2.1.1"/>
    </reaction>
</comment>
<organism evidence="6 7">
    <name type="scientific">Bionectria ochroleuca</name>
    <name type="common">Gliocladium roseum</name>
    <dbReference type="NCBI Taxonomy" id="29856"/>
    <lineage>
        <taxon>Eukaryota</taxon>
        <taxon>Fungi</taxon>
        <taxon>Dikarya</taxon>
        <taxon>Ascomycota</taxon>
        <taxon>Pezizomycotina</taxon>
        <taxon>Sordariomycetes</taxon>
        <taxon>Hypocreomycetidae</taxon>
        <taxon>Hypocreales</taxon>
        <taxon>Bionectriaceae</taxon>
        <taxon>Clonostachys</taxon>
    </lineage>
</organism>
<keyword evidence="5" id="KW-0456">Lyase</keyword>
<comment type="similarity">
    <text evidence="2 5">Belongs to the beta-class carbonic anhydrase family.</text>
</comment>
<gene>
    <name evidence="6" type="ORF">CLO192961_LOCUS252178</name>
</gene>
<dbReference type="PANTHER" id="PTHR43175">
    <property type="entry name" value="CARBONIC ANHYDRASE"/>
    <property type="match status" value="1"/>
</dbReference>
<evidence type="ECO:0000256" key="5">
    <source>
        <dbReference type="RuleBase" id="RU003956"/>
    </source>
</evidence>
<dbReference type="Proteomes" id="UP000766486">
    <property type="component" value="Unassembled WGS sequence"/>
</dbReference>
<name>A0ABY6UET4_BIOOC</name>
<dbReference type="EC" id="4.2.1.1" evidence="5"/>
<keyword evidence="4 5" id="KW-0862">Zinc</keyword>
<comment type="function">
    <text evidence="5">Reversible hydration of carbon dioxide.</text>
</comment>